<dbReference type="InterPro" id="IPR001173">
    <property type="entry name" value="Glyco_trans_2-like"/>
</dbReference>
<comment type="similarity">
    <text evidence="3">Belongs to the glycosyltransferase 2 family.</text>
</comment>
<dbReference type="InterPro" id="IPR029044">
    <property type="entry name" value="Nucleotide-diphossugar_trans"/>
</dbReference>
<proteinExistence type="inferred from homology"/>
<evidence type="ECO:0000313" key="16">
    <source>
        <dbReference type="EMBL" id="JAP55864.1"/>
    </source>
</evidence>
<comment type="catalytic activity">
    <reaction evidence="12">
        <text>a di-trans,poly-cis-dolichyl phosphate + UDP-alpha-D-glucose = a di-trans,poly-cis-dolichyl beta-D-glucosyl phosphate + UDP</text>
        <dbReference type="Rhea" id="RHEA:15401"/>
        <dbReference type="Rhea" id="RHEA-COMP:19498"/>
        <dbReference type="Rhea" id="RHEA-COMP:19502"/>
        <dbReference type="ChEBI" id="CHEBI:57525"/>
        <dbReference type="ChEBI" id="CHEBI:57683"/>
        <dbReference type="ChEBI" id="CHEBI:58223"/>
        <dbReference type="ChEBI" id="CHEBI:58885"/>
        <dbReference type="EC" id="2.4.1.117"/>
    </reaction>
    <physiologicalReaction direction="left-to-right" evidence="12">
        <dbReference type="Rhea" id="RHEA:15402"/>
    </physiologicalReaction>
</comment>
<evidence type="ECO:0000256" key="3">
    <source>
        <dbReference type="ARBA" id="ARBA00006739"/>
    </source>
</evidence>
<dbReference type="PANTHER" id="PTHR10859:SF91">
    <property type="entry name" value="DOLICHYL-PHOSPHATE BETA-GLUCOSYLTRANSFERASE"/>
    <property type="match status" value="1"/>
</dbReference>
<keyword evidence="9" id="KW-0735">Signal-anchor</keyword>
<reference evidence="16" key="1">
    <citation type="submission" date="2016-01" db="EMBL/GenBank/DDBJ databases">
        <title>Reference transcriptome for the parasite Schistocephalus solidus: insights into the molecular evolution of parasitism.</title>
        <authorList>
            <person name="Hebert F.O."/>
            <person name="Grambauer S."/>
            <person name="Barber I."/>
            <person name="Landry C.R."/>
            <person name="Aubin-Horth N."/>
        </authorList>
    </citation>
    <scope>NUCLEOTIDE SEQUENCE</scope>
</reference>
<dbReference type="Gene3D" id="3.90.550.10">
    <property type="entry name" value="Spore Coat Polysaccharide Biosynthesis Protein SpsA, Chain A"/>
    <property type="match status" value="1"/>
</dbReference>
<keyword evidence="11 14" id="KW-0472">Membrane</keyword>
<dbReference type="CDD" id="cd04188">
    <property type="entry name" value="DPG_synthase"/>
    <property type="match status" value="1"/>
</dbReference>
<evidence type="ECO:0000256" key="11">
    <source>
        <dbReference type="ARBA" id="ARBA00023136"/>
    </source>
</evidence>
<evidence type="ECO:0000256" key="6">
    <source>
        <dbReference type="ARBA" id="ARBA00022679"/>
    </source>
</evidence>
<dbReference type="GO" id="GO:0006487">
    <property type="term" value="P:protein N-linked glycosylation"/>
    <property type="evidence" value="ECO:0007669"/>
    <property type="project" value="TreeGrafter"/>
</dbReference>
<feature type="domain" description="Glycosyltransferase 2-like" evidence="15">
    <location>
        <begin position="94"/>
        <end position="274"/>
    </location>
</feature>
<sequence length="352" mass="40417">MWFIGAGVYKLLDYLKVTCGLLRMGMEIWLLVFVSFATFLVIIAFFSLIFLYLSTNPYPDLDRALTEEVFFDPISCDYARFPFGLSERPDRQFSVIVPAYNETERLPKMLDESLTYLNERKKTDSKFSFEIIIVDDGSTDDTYKVALNYTEQYTSDSVRVLKLVRNRGKGAAVRIGMLSARGKFLLFADADGATRFSDVEKLEERLAALTASKWNGSMAVICGSRAHLEAEATAKRHPLRNLLMHIFHFAVWLLCVQGIRDTQCGFKLFSRPAARLLFRNQHVERWAFDVDILYLARRLGVEVCEVPVNWHEVTGSKIVPIFSWLQMAKDLVLIRLRYALGAWKIEPSHHLD</sequence>
<dbReference type="SUPFAM" id="SSF53448">
    <property type="entry name" value="Nucleotide-diphospho-sugar transferases"/>
    <property type="match status" value="1"/>
</dbReference>
<evidence type="ECO:0000256" key="13">
    <source>
        <dbReference type="ARBA" id="ARBA00070518"/>
    </source>
</evidence>
<evidence type="ECO:0000256" key="1">
    <source>
        <dbReference type="ARBA" id="ARBA00004389"/>
    </source>
</evidence>
<dbReference type="EC" id="2.4.1.117" evidence="4"/>
<keyword evidence="6 16" id="KW-0808">Transferase</keyword>
<evidence type="ECO:0000256" key="5">
    <source>
        <dbReference type="ARBA" id="ARBA00022676"/>
    </source>
</evidence>
<dbReference type="GO" id="GO:0004581">
    <property type="term" value="F:dolichyl-phosphate beta-glucosyltransferase activity"/>
    <property type="evidence" value="ECO:0007669"/>
    <property type="project" value="UniProtKB-EC"/>
</dbReference>
<dbReference type="GO" id="GO:0005789">
    <property type="term" value="C:endoplasmic reticulum membrane"/>
    <property type="evidence" value="ECO:0007669"/>
    <property type="project" value="UniProtKB-SubCell"/>
</dbReference>
<evidence type="ECO:0000256" key="12">
    <source>
        <dbReference type="ARBA" id="ARBA00045097"/>
    </source>
</evidence>
<dbReference type="Pfam" id="PF00535">
    <property type="entry name" value="Glycos_transf_2"/>
    <property type="match status" value="1"/>
</dbReference>
<dbReference type="AlphaFoldDB" id="A0A0X3PVP7"/>
<evidence type="ECO:0000256" key="2">
    <source>
        <dbReference type="ARBA" id="ARBA00004922"/>
    </source>
</evidence>
<evidence type="ECO:0000256" key="10">
    <source>
        <dbReference type="ARBA" id="ARBA00022989"/>
    </source>
</evidence>
<evidence type="ECO:0000256" key="9">
    <source>
        <dbReference type="ARBA" id="ARBA00022968"/>
    </source>
</evidence>
<feature type="transmembrane region" description="Helical" evidence="14">
    <location>
        <begin position="28"/>
        <end position="53"/>
    </location>
</feature>
<keyword evidence="7 14" id="KW-0812">Transmembrane</keyword>
<keyword evidence="10 14" id="KW-1133">Transmembrane helix</keyword>
<evidence type="ECO:0000256" key="14">
    <source>
        <dbReference type="SAM" id="Phobius"/>
    </source>
</evidence>
<name>A0A0X3PVP7_SCHSO</name>
<dbReference type="PANTHER" id="PTHR10859">
    <property type="entry name" value="GLYCOSYL TRANSFERASE"/>
    <property type="match status" value="1"/>
</dbReference>
<organism evidence="16">
    <name type="scientific">Schistocephalus solidus</name>
    <name type="common">Tapeworm</name>
    <dbReference type="NCBI Taxonomy" id="70667"/>
    <lineage>
        <taxon>Eukaryota</taxon>
        <taxon>Metazoa</taxon>
        <taxon>Spiralia</taxon>
        <taxon>Lophotrochozoa</taxon>
        <taxon>Platyhelminthes</taxon>
        <taxon>Cestoda</taxon>
        <taxon>Eucestoda</taxon>
        <taxon>Diphyllobothriidea</taxon>
        <taxon>Diphyllobothriidae</taxon>
        <taxon>Schistocephalus</taxon>
    </lineage>
</organism>
<evidence type="ECO:0000256" key="8">
    <source>
        <dbReference type="ARBA" id="ARBA00022824"/>
    </source>
</evidence>
<comment type="pathway">
    <text evidence="2">Protein modification; protein glycosylation.</text>
</comment>
<accession>A0A0X3PVP7</accession>
<gene>
    <name evidence="16" type="primary">ALG5</name>
    <name evidence="16" type="ORF">TR99056</name>
</gene>
<keyword evidence="5" id="KW-0328">Glycosyltransferase</keyword>
<comment type="subcellular location">
    <subcellularLocation>
        <location evidence="1">Endoplasmic reticulum membrane</location>
        <topology evidence="1">Single-pass membrane protein</topology>
    </subcellularLocation>
</comment>
<protein>
    <recommendedName>
        <fullName evidence="13">Dolichyl-phosphate beta-glucosyltransferase</fullName>
        <ecNumber evidence="4">2.4.1.117</ecNumber>
    </recommendedName>
</protein>
<dbReference type="InterPro" id="IPR035518">
    <property type="entry name" value="DPG_synthase"/>
</dbReference>
<evidence type="ECO:0000256" key="7">
    <source>
        <dbReference type="ARBA" id="ARBA00022692"/>
    </source>
</evidence>
<dbReference type="FunFam" id="3.90.550.10:FF:000068">
    <property type="entry name" value="ALG5, dolichyl-phosphate beta-glucosyltransferase"/>
    <property type="match status" value="1"/>
</dbReference>
<dbReference type="EMBL" id="GEEE01007361">
    <property type="protein sequence ID" value="JAP55864.1"/>
    <property type="molecule type" value="Transcribed_RNA"/>
</dbReference>
<keyword evidence="8" id="KW-0256">Endoplasmic reticulum</keyword>
<evidence type="ECO:0000259" key="15">
    <source>
        <dbReference type="Pfam" id="PF00535"/>
    </source>
</evidence>
<evidence type="ECO:0000256" key="4">
    <source>
        <dbReference type="ARBA" id="ARBA00012583"/>
    </source>
</evidence>